<gene>
    <name evidence="3" type="ORF">IV53_GL001091</name>
</gene>
<comment type="caution">
    <text evidence="3">The sequence shown here is derived from an EMBL/GenBank/DDBJ whole genome shotgun (WGS) entry which is preliminary data.</text>
</comment>
<evidence type="ECO:0008006" key="5">
    <source>
        <dbReference type="Google" id="ProtNLM"/>
    </source>
</evidence>
<proteinExistence type="predicted"/>
<name>A0A0R2KQW4_9LACO</name>
<keyword evidence="1" id="KW-0175">Coiled coil</keyword>
<feature type="compositionally biased region" description="Acidic residues" evidence="2">
    <location>
        <begin position="149"/>
        <end position="160"/>
    </location>
</feature>
<organism evidence="3 4">
    <name type="scientific">Ligilactobacillus ceti DSM 22408</name>
    <dbReference type="NCBI Taxonomy" id="1122146"/>
    <lineage>
        <taxon>Bacteria</taxon>
        <taxon>Bacillati</taxon>
        <taxon>Bacillota</taxon>
        <taxon>Bacilli</taxon>
        <taxon>Lactobacillales</taxon>
        <taxon>Lactobacillaceae</taxon>
        <taxon>Ligilactobacillus</taxon>
    </lineage>
</organism>
<dbReference type="STRING" id="1122146.IV53_GL001091"/>
<evidence type="ECO:0000256" key="1">
    <source>
        <dbReference type="SAM" id="Coils"/>
    </source>
</evidence>
<evidence type="ECO:0000256" key="2">
    <source>
        <dbReference type="SAM" id="MobiDB-lite"/>
    </source>
</evidence>
<protein>
    <recommendedName>
        <fullName evidence="5">YtxH domain-containing protein</fullName>
    </recommendedName>
</protein>
<dbReference type="RefSeq" id="WP_051188933.1">
    <property type="nucleotide sequence ID" value="NZ_AUHP01000017.1"/>
</dbReference>
<feature type="compositionally biased region" description="Basic and acidic residues" evidence="2">
    <location>
        <begin position="161"/>
        <end position="204"/>
    </location>
</feature>
<accession>A0A0R2KQW4</accession>
<dbReference type="Proteomes" id="UP000051500">
    <property type="component" value="Unassembled WGS sequence"/>
</dbReference>
<dbReference type="EMBL" id="JQBZ01000007">
    <property type="protein sequence ID" value="KRN89973.1"/>
    <property type="molecule type" value="Genomic_DNA"/>
</dbReference>
<dbReference type="eggNOG" id="ENOG50309VE">
    <property type="taxonomic scope" value="Bacteria"/>
</dbReference>
<feature type="coiled-coil region" evidence="1">
    <location>
        <begin position="84"/>
        <end position="118"/>
    </location>
</feature>
<sequence>MNKKVLLGLGIGLAGATALITKKLVTAEQKEKMSEKIDESLLNGREKALEYYEYVEDYLDDKDLPDFSDLKDKVKSNTAKIAENEKIADAISNLKQATDDLRDKLSDMALEKELAEDQYEDAIVIDSAIFDELTEKPVEVFYPKSQQPVEDEATPVEPTEDEVKNAPEEAPVDTKEDVKTEEKTAEETKEEPKTETKETVETTK</sequence>
<reference evidence="3 4" key="1">
    <citation type="journal article" date="2015" name="Genome Announc.">
        <title>Expanding the biotechnology potential of lactobacilli through comparative genomics of 213 strains and associated genera.</title>
        <authorList>
            <person name="Sun Z."/>
            <person name="Harris H.M."/>
            <person name="McCann A."/>
            <person name="Guo C."/>
            <person name="Argimon S."/>
            <person name="Zhang W."/>
            <person name="Yang X."/>
            <person name="Jeffery I.B."/>
            <person name="Cooney J.C."/>
            <person name="Kagawa T.F."/>
            <person name="Liu W."/>
            <person name="Song Y."/>
            <person name="Salvetti E."/>
            <person name="Wrobel A."/>
            <person name="Rasinkangas P."/>
            <person name="Parkhill J."/>
            <person name="Rea M.C."/>
            <person name="O'Sullivan O."/>
            <person name="Ritari J."/>
            <person name="Douillard F.P."/>
            <person name="Paul Ross R."/>
            <person name="Yang R."/>
            <person name="Briner A.E."/>
            <person name="Felis G.E."/>
            <person name="de Vos W.M."/>
            <person name="Barrangou R."/>
            <person name="Klaenhammer T.R."/>
            <person name="Caufield P.W."/>
            <person name="Cui Y."/>
            <person name="Zhang H."/>
            <person name="O'Toole P.W."/>
        </authorList>
    </citation>
    <scope>NUCLEOTIDE SEQUENCE [LARGE SCALE GENOMIC DNA]</scope>
    <source>
        <strain evidence="3 4">DSM 22408</strain>
    </source>
</reference>
<dbReference type="AlphaFoldDB" id="A0A0R2KQW4"/>
<feature type="region of interest" description="Disordered" evidence="2">
    <location>
        <begin position="141"/>
        <end position="204"/>
    </location>
</feature>
<keyword evidence="4" id="KW-1185">Reference proteome</keyword>
<dbReference type="PATRIC" id="fig|1122146.4.peg.1128"/>
<evidence type="ECO:0000313" key="3">
    <source>
        <dbReference type="EMBL" id="KRN89973.1"/>
    </source>
</evidence>
<evidence type="ECO:0000313" key="4">
    <source>
        <dbReference type="Proteomes" id="UP000051500"/>
    </source>
</evidence>